<dbReference type="EMBL" id="CAMAPF010001015">
    <property type="protein sequence ID" value="CAH9139091.1"/>
    <property type="molecule type" value="Genomic_DNA"/>
</dbReference>
<accession>A0AAV0FUT9</accession>
<feature type="region of interest" description="Disordered" evidence="1">
    <location>
        <begin position="56"/>
        <end position="107"/>
    </location>
</feature>
<reference evidence="3" key="1">
    <citation type="submission" date="2022-07" db="EMBL/GenBank/DDBJ databases">
        <authorList>
            <person name="Macas J."/>
            <person name="Novak P."/>
            <person name="Neumann P."/>
        </authorList>
    </citation>
    <scope>NUCLEOTIDE SEQUENCE</scope>
</reference>
<comment type="caution">
    <text evidence="3">The sequence shown here is derived from an EMBL/GenBank/DDBJ whole genome shotgun (WGS) entry which is preliminary data.</text>
</comment>
<sequence length="107" mass="11441">MSNTAEPQEILGFSVQTHGQGTKRGVKPDKAGLVCTYCKYTGHDVTSYFELKGYPDWWGDRPRADNKNTGRGKGSTIPSGKDRGRTKQGAKAHAAIADGSGRQEGAA</sequence>
<organism evidence="3 4">
    <name type="scientific">Cuscuta epithymum</name>
    <dbReference type="NCBI Taxonomy" id="186058"/>
    <lineage>
        <taxon>Eukaryota</taxon>
        <taxon>Viridiplantae</taxon>
        <taxon>Streptophyta</taxon>
        <taxon>Embryophyta</taxon>
        <taxon>Tracheophyta</taxon>
        <taxon>Spermatophyta</taxon>
        <taxon>Magnoliopsida</taxon>
        <taxon>eudicotyledons</taxon>
        <taxon>Gunneridae</taxon>
        <taxon>Pentapetalae</taxon>
        <taxon>asterids</taxon>
        <taxon>lamiids</taxon>
        <taxon>Solanales</taxon>
        <taxon>Convolvulaceae</taxon>
        <taxon>Cuscuteae</taxon>
        <taxon>Cuscuta</taxon>
        <taxon>Cuscuta subgen. Cuscuta</taxon>
    </lineage>
</organism>
<feature type="region of interest" description="Disordered" evidence="1">
    <location>
        <begin position="1"/>
        <end position="28"/>
    </location>
</feature>
<dbReference type="AlphaFoldDB" id="A0AAV0FUT9"/>
<keyword evidence="4" id="KW-1185">Reference proteome</keyword>
<dbReference type="Proteomes" id="UP001152523">
    <property type="component" value="Unassembled WGS sequence"/>
</dbReference>
<evidence type="ECO:0000313" key="2">
    <source>
        <dbReference type="EMBL" id="CAH9139090.1"/>
    </source>
</evidence>
<protein>
    <submittedName>
        <fullName evidence="3">Uncharacterized protein</fullName>
    </submittedName>
</protein>
<dbReference type="EMBL" id="CAMAPF010001015">
    <property type="protein sequence ID" value="CAH9139090.1"/>
    <property type="molecule type" value="Genomic_DNA"/>
</dbReference>
<gene>
    <name evidence="2" type="ORF">CEPIT_LOCUS37322</name>
    <name evidence="3" type="ORF">CEPIT_LOCUS37323</name>
</gene>
<proteinExistence type="predicted"/>
<feature type="compositionally biased region" description="Basic and acidic residues" evidence="1">
    <location>
        <begin position="58"/>
        <end position="68"/>
    </location>
</feature>
<evidence type="ECO:0000256" key="1">
    <source>
        <dbReference type="SAM" id="MobiDB-lite"/>
    </source>
</evidence>
<evidence type="ECO:0000313" key="3">
    <source>
        <dbReference type="EMBL" id="CAH9139091.1"/>
    </source>
</evidence>
<name>A0AAV0FUT9_9ASTE</name>
<evidence type="ECO:0000313" key="4">
    <source>
        <dbReference type="Proteomes" id="UP001152523"/>
    </source>
</evidence>